<dbReference type="EMBL" id="CP001948">
    <property type="protein sequence ID" value="AHL30130.1"/>
    <property type="molecule type" value="Genomic_DNA"/>
</dbReference>
<name>W8PKI5_ENCIT</name>
<accession>W8PKI5</accession>
<keyword evidence="2" id="KW-1185">Reference proteome</keyword>
<dbReference type="HOGENOM" id="CLU_2722214_0_0_1"/>
<dbReference type="RefSeq" id="XP_009161875.1">
    <property type="nucleotide sequence ID" value="XM_009163611.1"/>
</dbReference>
<reference evidence="1 2" key="2">
    <citation type="journal article" date="2012" name="Proc. Natl. Acad. Sci. U.S.A.">
        <title>Gain and loss of multiple functionally related, horizontally transferred genes in the reduced genomes of two microsporidian parasites.</title>
        <authorList>
            <person name="Pombert J.-F."/>
            <person name="Selman M."/>
            <person name="Burki F."/>
            <person name="Bardell F.T."/>
            <person name="Farinelli L."/>
            <person name="Solter L.F."/>
            <person name="Whitman D.W."/>
            <person name="Weiss L.M."/>
            <person name="Corradi N."/>
            <person name="Keeling P.J."/>
        </authorList>
    </citation>
    <scope>NUCLEOTIDE SEQUENCE [LARGE SCALE GENOMIC DNA]</scope>
    <source>
        <strain evidence="1 2">ATCC 50506</strain>
    </source>
</reference>
<dbReference type="Proteomes" id="UP000002313">
    <property type="component" value="Chromosome VII"/>
</dbReference>
<evidence type="ECO:0000313" key="1">
    <source>
        <dbReference type="EMBL" id="AHL30130.1"/>
    </source>
</evidence>
<evidence type="ECO:0000313" key="2">
    <source>
        <dbReference type="Proteomes" id="UP000002313"/>
    </source>
</evidence>
<organism evidence="1 2">
    <name type="scientific">Encephalitozoon intestinalis (strain ATCC 50506)</name>
    <name type="common">Microsporidian parasite</name>
    <name type="synonym">Septata intestinalis</name>
    <dbReference type="NCBI Taxonomy" id="876142"/>
    <lineage>
        <taxon>Eukaryota</taxon>
        <taxon>Fungi</taxon>
        <taxon>Fungi incertae sedis</taxon>
        <taxon>Microsporidia</taxon>
        <taxon>Unikaryonidae</taxon>
        <taxon>Encephalitozoon</taxon>
    </lineage>
</organism>
<dbReference type="GeneID" id="20314065"/>
<dbReference type="OrthoDB" id="10319009at2759"/>
<dbReference type="VEuPathDB" id="MicrosporidiaDB:Eint_071075"/>
<reference evidence="1 2" key="1">
    <citation type="journal article" date="2010" name="Nat. Commun.">
        <title>The complete sequence of the smallest known nuclear genome from the microsporidian Encephalitozoon intestinalis.</title>
        <authorList>
            <person name="Corradi N."/>
            <person name="Pombert J.-F."/>
            <person name="Farinelli L."/>
            <person name="Didier E.S."/>
            <person name="Keeling P.J."/>
        </authorList>
    </citation>
    <scope>NUCLEOTIDE SEQUENCE [LARGE SCALE GENOMIC DNA]</scope>
    <source>
        <strain evidence="1 2">ATCC 50506</strain>
    </source>
</reference>
<gene>
    <name evidence="1" type="ORF">Eint_071075</name>
</gene>
<proteinExistence type="predicted"/>
<sequence length="72" mass="8430">MSSQEPRRKLSEITNTSSLRTFKKPSEPELCVVHPEESIMDLDVIDMPFEDGAFDDYQMEYPKEFNLYSSHL</sequence>
<dbReference type="KEGG" id="ein:Eint_071075"/>
<protein>
    <submittedName>
        <fullName evidence="1">Uncharacterized protein</fullName>
    </submittedName>
</protein>
<dbReference type="AlphaFoldDB" id="W8PKI5"/>